<evidence type="ECO:0000313" key="3">
    <source>
        <dbReference type="Proteomes" id="UP000604661"/>
    </source>
</evidence>
<proteinExistence type="predicted"/>
<keyword evidence="1" id="KW-1133">Transmembrane helix</keyword>
<sequence length="79" mass="8891">MFNYSATFNHALAGVNWHILALILVGDILLLLLIEDDNTTGAGGKGHIKYFDLYIYYRATDAVWLKNLLPMCFDNSVLV</sequence>
<reference evidence="2 3" key="1">
    <citation type="journal article" date="2020" name="ISME J.">
        <title>Comparative genomics reveals insights into cyanobacterial evolution and habitat adaptation.</title>
        <authorList>
            <person name="Chen M.Y."/>
            <person name="Teng W.K."/>
            <person name="Zhao L."/>
            <person name="Hu C.X."/>
            <person name="Zhou Y.K."/>
            <person name="Han B.P."/>
            <person name="Song L.R."/>
            <person name="Shu W.S."/>
        </authorList>
    </citation>
    <scope>NUCLEOTIDE SEQUENCE [LARGE SCALE GENOMIC DNA]</scope>
    <source>
        <strain evidence="2 3">FACHB-391</strain>
    </source>
</reference>
<evidence type="ECO:0000313" key="2">
    <source>
        <dbReference type="EMBL" id="MBD2563360.1"/>
    </source>
</evidence>
<feature type="transmembrane region" description="Helical" evidence="1">
    <location>
        <begin position="15"/>
        <end position="34"/>
    </location>
</feature>
<keyword evidence="1" id="KW-0472">Membrane</keyword>
<keyword evidence="3" id="KW-1185">Reference proteome</keyword>
<comment type="caution">
    <text evidence="2">The sequence shown here is derived from an EMBL/GenBank/DDBJ whole genome shotgun (WGS) entry which is preliminary data.</text>
</comment>
<dbReference type="RefSeq" id="WP_190896174.1">
    <property type="nucleotide sequence ID" value="NZ_JACJTE010000029.1"/>
</dbReference>
<dbReference type="EMBL" id="JACJTE010000029">
    <property type="protein sequence ID" value="MBD2563360.1"/>
    <property type="molecule type" value="Genomic_DNA"/>
</dbReference>
<protein>
    <submittedName>
        <fullName evidence="2">Uncharacterized protein</fullName>
    </submittedName>
</protein>
<keyword evidence="1" id="KW-0812">Transmembrane</keyword>
<gene>
    <name evidence="2" type="ORF">H6G95_22645</name>
</gene>
<evidence type="ECO:0000256" key="1">
    <source>
        <dbReference type="SAM" id="Phobius"/>
    </source>
</evidence>
<accession>A0ABR8EZK4</accession>
<name>A0ABR8EZK4_NOSLI</name>
<dbReference type="Proteomes" id="UP000604661">
    <property type="component" value="Unassembled WGS sequence"/>
</dbReference>
<organism evidence="2 3">
    <name type="scientific">Nostoc linckia FACHB-391</name>
    <dbReference type="NCBI Taxonomy" id="2692906"/>
    <lineage>
        <taxon>Bacteria</taxon>
        <taxon>Bacillati</taxon>
        <taxon>Cyanobacteriota</taxon>
        <taxon>Cyanophyceae</taxon>
        <taxon>Nostocales</taxon>
        <taxon>Nostocaceae</taxon>
        <taxon>Nostoc</taxon>
    </lineage>
</organism>